<keyword evidence="7" id="KW-1185">Reference proteome</keyword>
<dbReference type="GO" id="GO:0019901">
    <property type="term" value="F:protein kinase binding"/>
    <property type="evidence" value="ECO:0007669"/>
    <property type="project" value="TreeGrafter"/>
</dbReference>
<reference evidence="6 7" key="1">
    <citation type="journal article" date="2016" name="Genome Biol. Evol.">
        <title>Divergent and convergent evolution of fungal pathogenicity.</title>
        <authorList>
            <person name="Shang Y."/>
            <person name="Xiao G."/>
            <person name="Zheng P."/>
            <person name="Cen K."/>
            <person name="Zhan S."/>
            <person name="Wang C."/>
        </authorList>
    </citation>
    <scope>NUCLEOTIDE SEQUENCE [LARGE SCALE GENOMIC DNA]</scope>
    <source>
        <strain evidence="6 7">ARSEF 7405</strain>
    </source>
</reference>
<dbReference type="AlphaFoldDB" id="A0A167VZL8"/>
<dbReference type="InterPro" id="IPR032640">
    <property type="entry name" value="AMPK1_CBM"/>
</dbReference>
<evidence type="ECO:0000259" key="5">
    <source>
        <dbReference type="SMART" id="SM01010"/>
    </source>
</evidence>
<dbReference type="InterPro" id="IPR037256">
    <property type="entry name" value="ASC_dom_sf"/>
</dbReference>
<evidence type="ECO:0000256" key="4">
    <source>
        <dbReference type="SAM" id="MobiDB-lite"/>
    </source>
</evidence>
<keyword evidence="6" id="KW-0808">Transferase</keyword>
<feature type="compositionally biased region" description="Polar residues" evidence="4">
    <location>
        <begin position="450"/>
        <end position="462"/>
    </location>
</feature>
<feature type="compositionally biased region" description="Low complexity" evidence="4">
    <location>
        <begin position="211"/>
        <end position="225"/>
    </location>
</feature>
<comment type="similarity">
    <text evidence="2">Belongs to the 5'-AMP-activated protein kinase beta subunit family.</text>
</comment>
<keyword evidence="3" id="KW-0963">Cytoplasm</keyword>
<dbReference type="InterPro" id="IPR013783">
    <property type="entry name" value="Ig-like_fold"/>
</dbReference>
<dbReference type="OrthoDB" id="531008at2759"/>
<dbReference type="SUPFAM" id="SSF160219">
    <property type="entry name" value="AMPKBI-like"/>
    <property type="match status" value="1"/>
</dbReference>
<dbReference type="FunFam" id="2.60.40.10:FF:000562">
    <property type="entry name" value="Snf1 kinase complex beta-subunit Gal83"/>
    <property type="match status" value="1"/>
</dbReference>
<accession>A0A167VZL8</accession>
<dbReference type="PANTHER" id="PTHR10343">
    <property type="entry name" value="5'-AMP-ACTIVATED PROTEIN KINASE , BETA SUBUNIT"/>
    <property type="match status" value="1"/>
</dbReference>
<name>A0A167VZL8_9EURO</name>
<dbReference type="VEuPathDB" id="FungiDB:AAP_05047"/>
<sequence>MGNTPSKTPHGVSMWNTEAQQDDQQHASSNHHSQHQNQHQNQHHQEQQQQQQQHSHHQQAQHQYHQHSLSQSSGPHDEQCSSDTPRPSSRDASSAQPIHLSHSIPENDDDIAGYEEAHSVSPQYTRRLPSQFPSHPEEVPGTSAELEARTRDLDLDDRPPNDGQESSHESADAKPSSPEPSKAMQVPTSTASHPNPAYSMQPEIIDGLSDAISPSGPPASSYYGILQRPPWMPLPIGDADTAPGSPIVPESDSNAQPLIDDAELASVPPLDNPDTADDKAIARPTVTESSEQLDSGNQEDDEMEDELDSYPQTGSEAVVPTTIEWHGHGDNVFVTGTFVGWGRKFRLRPNEDDPNVMSVVLKLREGTHHLKFIVDNVMRTSYRLPTAVDFTNHLVNYIEVVPPEPRGSTAHPHAPQASSAPAAADTIAPRDGAADKSGIPNVNADALPPNVTSADIAASTTEPAPYEKRTSVTDQTPIPEEDEDLQPMTDTRVLIPQLLEDIDVDEDTPSYQQAANVISEMTTPPTLPLFLAKSILNGHTPAKDDNSVLNYPNHTVLNHLATSSIKNGVLATSVTTRYKRKYVTTILYKPAGDVEPCG</sequence>
<evidence type="ECO:0000256" key="2">
    <source>
        <dbReference type="ARBA" id="ARBA00010926"/>
    </source>
</evidence>
<dbReference type="PANTHER" id="PTHR10343:SF84">
    <property type="entry name" value="5'-AMP-ACTIVATED PROTEIN KINASE SUBUNIT BETA-1"/>
    <property type="match status" value="1"/>
</dbReference>
<dbReference type="GO" id="GO:0016301">
    <property type="term" value="F:kinase activity"/>
    <property type="evidence" value="ECO:0007669"/>
    <property type="project" value="UniProtKB-KW"/>
</dbReference>
<dbReference type="InterPro" id="IPR006828">
    <property type="entry name" value="ASC_dom"/>
</dbReference>
<gene>
    <name evidence="6" type="ORF">AAP_05047</name>
</gene>
<dbReference type="Gene3D" id="2.60.40.10">
    <property type="entry name" value="Immunoglobulins"/>
    <property type="match status" value="1"/>
</dbReference>
<comment type="subcellular location">
    <subcellularLocation>
        <location evidence="1">Cytoplasm</location>
    </subcellularLocation>
</comment>
<dbReference type="GO" id="GO:0007165">
    <property type="term" value="P:signal transduction"/>
    <property type="evidence" value="ECO:0007669"/>
    <property type="project" value="UniProtKB-ARBA"/>
</dbReference>
<feature type="compositionally biased region" description="Polar residues" evidence="4">
    <location>
        <begin position="81"/>
        <end position="96"/>
    </location>
</feature>
<dbReference type="CDD" id="cd02859">
    <property type="entry name" value="E_set_AMPKbeta_like_N"/>
    <property type="match status" value="1"/>
</dbReference>
<proteinExistence type="inferred from homology"/>
<evidence type="ECO:0000313" key="7">
    <source>
        <dbReference type="Proteomes" id="UP000242877"/>
    </source>
</evidence>
<dbReference type="GO" id="GO:0005634">
    <property type="term" value="C:nucleus"/>
    <property type="evidence" value="ECO:0007669"/>
    <property type="project" value="TreeGrafter"/>
</dbReference>
<dbReference type="EMBL" id="AZGZ01000027">
    <property type="protein sequence ID" value="KZZ88226.1"/>
    <property type="molecule type" value="Genomic_DNA"/>
</dbReference>
<dbReference type="Pfam" id="PF04739">
    <property type="entry name" value="AMPKBI"/>
    <property type="match status" value="1"/>
</dbReference>
<feature type="compositionally biased region" description="Low complexity" evidence="4">
    <location>
        <begin position="26"/>
        <end position="40"/>
    </location>
</feature>
<evidence type="ECO:0000313" key="6">
    <source>
        <dbReference type="EMBL" id="KZZ88226.1"/>
    </source>
</evidence>
<organism evidence="6 7">
    <name type="scientific">Ascosphaera apis ARSEF 7405</name>
    <dbReference type="NCBI Taxonomy" id="392613"/>
    <lineage>
        <taxon>Eukaryota</taxon>
        <taxon>Fungi</taxon>
        <taxon>Dikarya</taxon>
        <taxon>Ascomycota</taxon>
        <taxon>Pezizomycotina</taxon>
        <taxon>Eurotiomycetes</taxon>
        <taxon>Eurotiomycetidae</taxon>
        <taxon>Onygenales</taxon>
        <taxon>Ascosphaeraceae</taxon>
        <taxon>Ascosphaera</taxon>
    </lineage>
</organism>
<dbReference type="GO" id="GO:0005737">
    <property type="term" value="C:cytoplasm"/>
    <property type="evidence" value="ECO:0007669"/>
    <property type="project" value="UniProtKB-SubCell"/>
</dbReference>
<evidence type="ECO:0000256" key="3">
    <source>
        <dbReference type="ARBA" id="ARBA00022490"/>
    </source>
</evidence>
<dbReference type="SMART" id="SM01010">
    <property type="entry name" value="AMPKBI"/>
    <property type="match status" value="1"/>
</dbReference>
<dbReference type="SUPFAM" id="SSF81296">
    <property type="entry name" value="E set domains"/>
    <property type="match status" value="1"/>
</dbReference>
<feature type="domain" description="Association with the SNF1 complex (ASC)" evidence="5">
    <location>
        <begin position="483"/>
        <end position="591"/>
    </location>
</feature>
<dbReference type="InterPro" id="IPR050827">
    <property type="entry name" value="CRP1_MDG1_kinase"/>
</dbReference>
<evidence type="ECO:0000256" key="1">
    <source>
        <dbReference type="ARBA" id="ARBA00004496"/>
    </source>
</evidence>
<dbReference type="Gene3D" id="6.20.250.60">
    <property type="match status" value="1"/>
</dbReference>
<dbReference type="Pfam" id="PF16561">
    <property type="entry name" value="AMPK1_CBM"/>
    <property type="match status" value="1"/>
</dbReference>
<dbReference type="InterPro" id="IPR014756">
    <property type="entry name" value="Ig_E-set"/>
</dbReference>
<dbReference type="GO" id="GO:0031588">
    <property type="term" value="C:nucleotide-activated protein kinase complex"/>
    <property type="evidence" value="ECO:0007669"/>
    <property type="project" value="TreeGrafter"/>
</dbReference>
<feature type="region of interest" description="Disordered" evidence="4">
    <location>
        <begin position="1"/>
        <end position="312"/>
    </location>
</feature>
<feature type="compositionally biased region" description="Low complexity" evidence="4">
    <location>
        <begin position="60"/>
        <end position="73"/>
    </location>
</feature>
<feature type="compositionally biased region" description="Acidic residues" evidence="4">
    <location>
        <begin position="297"/>
        <end position="308"/>
    </location>
</feature>
<feature type="compositionally biased region" description="Polar residues" evidence="4">
    <location>
        <begin position="286"/>
        <end position="296"/>
    </location>
</feature>
<protein>
    <submittedName>
        <fullName evidence="6">5-AMP-activated protein kinase, beta subunit, interaction domain protein</fullName>
    </submittedName>
</protein>
<feature type="compositionally biased region" description="Basic and acidic residues" evidence="4">
    <location>
        <begin position="146"/>
        <end position="172"/>
    </location>
</feature>
<dbReference type="Proteomes" id="UP000242877">
    <property type="component" value="Unassembled WGS sequence"/>
</dbReference>
<feature type="region of interest" description="Disordered" evidence="4">
    <location>
        <begin position="405"/>
        <end position="483"/>
    </location>
</feature>
<comment type="caution">
    <text evidence="6">The sequence shown here is derived from an EMBL/GenBank/DDBJ whole genome shotgun (WGS) entry which is preliminary data.</text>
</comment>
<feature type="compositionally biased region" description="Low complexity" evidence="4">
    <location>
        <begin position="410"/>
        <end position="424"/>
    </location>
</feature>
<keyword evidence="6" id="KW-0418">Kinase</keyword>